<dbReference type="EMBL" id="QGNW01001118">
    <property type="protein sequence ID" value="RVW55308.1"/>
    <property type="molecule type" value="Genomic_DNA"/>
</dbReference>
<evidence type="ECO:0008006" key="3">
    <source>
        <dbReference type="Google" id="ProtNLM"/>
    </source>
</evidence>
<sequence>MLVTTGGGSDDGCSIGEAEGEAELDPIRVILENGRGMEGSCSFGRELGVIKEVIGALLEKDLWGGLLEEAGVAPLCWSSNCLESAQSRSGEILRVGCCERATGGIVVFWDNKVLQLVGMEVGKFSLFWDFNMISYLGEHSRGRLNSTMRSFSKGWRPRLNGLLFENLEARDTLRLEEPFSKEEVFSVMSGFNGDKAPGSDKFSMAFWLFSWDFVKNEGGVKNLRNFRPISLVGGLYKWIENNFNKGKLIPMERVKNIDDLAYEFGCKVSWVPPSFVKETTTRLAWFFCGQKGQEGLEGSSLTHLLDGVEGKE</sequence>
<dbReference type="AlphaFoldDB" id="A0A438F5M2"/>
<reference evidence="1 2" key="1">
    <citation type="journal article" date="2018" name="PLoS Genet.">
        <title>Population sequencing reveals clonal diversity and ancestral inbreeding in the grapevine cultivar Chardonnay.</title>
        <authorList>
            <person name="Roach M.J."/>
            <person name="Johnson D.L."/>
            <person name="Bohlmann J."/>
            <person name="van Vuuren H.J."/>
            <person name="Jones S.J."/>
            <person name="Pretorius I.S."/>
            <person name="Schmidt S.A."/>
            <person name="Borneman A.R."/>
        </authorList>
    </citation>
    <scope>NUCLEOTIDE SEQUENCE [LARGE SCALE GENOMIC DNA]</scope>
    <source>
        <strain evidence="2">cv. Chardonnay</strain>
        <tissue evidence="1">Leaf</tissue>
    </source>
</reference>
<name>A0A438F5M2_VITVI</name>
<evidence type="ECO:0000313" key="1">
    <source>
        <dbReference type="EMBL" id="RVW55308.1"/>
    </source>
</evidence>
<comment type="caution">
    <text evidence="1">The sequence shown here is derived from an EMBL/GenBank/DDBJ whole genome shotgun (WGS) entry which is preliminary data.</text>
</comment>
<dbReference type="Proteomes" id="UP000288805">
    <property type="component" value="Unassembled WGS sequence"/>
</dbReference>
<accession>A0A438F5M2</accession>
<protein>
    <recommendedName>
        <fullName evidence="3">DUF4283 domain-containing protein</fullName>
    </recommendedName>
</protein>
<evidence type="ECO:0000313" key="2">
    <source>
        <dbReference type="Proteomes" id="UP000288805"/>
    </source>
</evidence>
<organism evidence="1 2">
    <name type="scientific">Vitis vinifera</name>
    <name type="common">Grape</name>
    <dbReference type="NCBI Taxonomy" id="29760"/>
    <lineage>
        <taxon>Eukaryota</taxon>
        <taxon>Viridiplantae</taxon>
        <taxon>Streptophyta</taxon>
        <taxon>Embryophyta</taxon>
        <taxon>Tracheophyta</taxon>
        <taxon>Spermatophyta</taxon>
        <taxon>Magnoliopsida</taxon>
        <taxon>eudicotyledons</taxon>
        <taxon>Gunneridae</taxon>
        <taxon>Pentapetalae</taxon>
        <taxon>rosids</taxon>
        <taxon>Vitales</taxon>
        <taxon>Vitaceae</taxon>
        <taxon>Viteae</taxon>
        <taxon>Vitis</taxon>
    </lineage>
</organism>
<gene>
    <name evidence="1" type="ORF">CK203_089040</name>
</gene>
<proteinExistence type="predicted"/>